<accession>A0A084Y1M9</accession>
<dbReference type="Proteomes" id="UP000019812">
    <property type="component" value="Unassembled WGS sequence"/>
</dbReference>
<reference evidence="1 2" key="1">
    <citation type="submission" date="2014-07" db="EMBL/GenBank/DDBJ databases">
        <title>Expanding our view of genomic diversity in Candidatus Accumulibacter clades.</title>
        <authorList>
            <person name="Skennerton C.T."/>
            <person name="Barr J.J."/>
            <person name="Slater F.R."/>
            <person name="Bond P.L."/>
            <person name="Tyson G.W."/>
        </authorList>
    </citation>
    <scope>NUCLEOTIDE SEQUENCE [LARGE SCALE GENOMIC DNA]</scope>
    <source>
        <strain evidence="2">SK-01</strain>
    </source>
</reference>
<dbReference type="STRING" id="1457154.CAPSK01_001476"/>
<sequence>MRNGTVAEALRFQTVTSATARPLASTVERRLSGQVLLVENHAVNQLVAQAFLEAFGLQVSLAAGSRPVVPHPLPAKLCRIPRRSIGWKCETTS</sequence>
<organism evidence="1 2">
    <name type="scientific">Candidatus Accumulibacter vicinus</name>
    <dbReference type="NCBI Taxonomy" id="2954382"/>
    <lineage>
        <taxon>Bacteria</taxon>
        <taxon>Pseudomonadati</taxon>
        <taxon>Pseudomonadota</taxon>
        <taxon>Betaproteobacteria</taxon>
        <taxon>Candidatus Accumulibacter</taxon>
    </lineage>
</organism>
<evidence type="ECO:0000313" key="1">
    <source>
        <dbReference type="EMBL" id="KFB68623.1"/>
    </source>
</evidence>
<dbReference type="AlphaFoldDB" id="A0A084Y1M9"/>
<evidence type="ECO:0000313" key="2">
    <source>
        <dbReference type="Proteomes" id="UP000019812"/>
    </source>
</evidence>
<proteinExistence type="predicted"/>
<gene>
    <name evidence="1" type="ORF">CAPSK01_001476</name>
</gene>
<comment type="caution">
    <text evidence="1">The sequence shown here is derived from an EMBL/GenBank/DDBJ whole genome shotgun (WGS) entry which is preliminary data.</text>
</comment>
<dbReference type="EMBL" id="JDSS02000019">
    <property type="protein sequence ID" value="KFB68623.1"/>
    <property type="molecule type" value="Genomic_DNA"/>
</dbReference>
<name>A0A084Y1M9_9PROT</name>
<protein>
    <submittedName>
        <fullName evidence="1">Uncharacterized protein</fullName>
    </submittedName>
</protein>